<name>A0AAD1RP43_PELCU</name>
<sequence>MQEKISVLAAISAQVGLIIHNEKTKILKILKTNFSNINSITLNGSPLEEIQFFTYLGSIIDKQGGTDTDVKARIGKELPSSSSRASGLSES</sequence>
<keyword evidence="2" id="KW-1185">Reference proteome</keyword>
<protein>
    <submittedName>
        <fullName evidence="1">Uncharacterized protein</fullName>
    </submittedName>
</protein>
<evidence type="ECO:0000313" key="1">
    <source>
        <dbReference type="EMBL" id="CAH2274306.1"/>
    </source>
</evidence>
<proteinExistence type="predicted"/>
<reference evidence="1" key="1">
    <citation type="submission" date="2022-03" db="EMBL/GenBank/DDBJ databases">
        <authorList>
            <person name="Alioto T."/>
            <person name="Alioto T."/>
            <person name="Gomez Garrido J."/>
        </authorList>
    </citation>
    <scope>NUCLEOTIDE SEQUENCE</scope>
</reference>
<evidence type="ECO:0000313" key="2">
    <source>
        <dbReference type="Proteomes" id="UP001295444"/>
    </source>
</evidence>
<dbReference type="AlphaFoldDB" id="A0AAD1RP43"/>
<accession>A0AAD1RP43</accession>
<organism evidence="1 2">
    <name type="scientific">Pelobates cultripes</name>
    <name type="common">Western spadefoot toad</name>
    <dbReference type="NCBI Taxonomy" id="61616"/>
    <lineage>
        <taxon>Eukaryota</taxon>
        <taxon>Metazoa</taxon>
        <taxon>Chordata</taxon>
        <taxon>Craniata</taxon>
        <taxon>Vertebrata</taxon>
        <taxon>Euteleostomi</taxon>
        <taxon>Amphibia</taxon>
        <taxon>Batrachia</taxon>
        <taxon>Anura</taxon>
        <taxon>Pelobatoidea</taxon>
        <taxon>Pelobatidae</taxon>
        <taxon>Pelobates</taxon>
    </lineage>
</organism>
<gene>
    <name evidence="1" type="ORF">PECUL_23A033456</name>
</gene>
<dbReference type="Proteomes" id="UP001295444">
    <property type="component" value="Chromosome 03"/>
</dbReference>
<dbReference type="EMBL" id="OW240914">
    <property type="protein sequence ID" value="CAH2274306.1"/>
    <property type="molecule type" value="Genomic_DNA"/>
</dbReference>